<evidence type="ECO:0000313" key="2">
    <source>
        <dbReference type="Proteomes" id="UP001197247"/>
    </source>
</evidence>
<protein>
    <submittedName>
        <fullName evidence="1">Uncharacterized protein</fullName>
    </submittedName>
</protein>
<accession>A0ABS5TKW7</accession>
<reference evidence="1 2" key="1">
    <citation type="submission" date="2021-05" db="EMBL/GenBank/DDBJ databases">
        <title>Kineosporia and Streptomyces sp. nov. two new marine actinobacteria isolated from Coral.</title>
        <authorList>
            <person name="Buangrab K."/>
            <person name="Sutthacheep M."/>
            <person name="Yeemin T."/>
            <person name="Harunari E."/>
            <person name="Igarashi Y."/>
            <person name="Kanchanasin P."/>
            <person name="Tanasupawat S."/>
            <person name="Phongsopitanun W."/>
        </authorList>
    </citation>
    <scope>NUCLEOTIDE SEQUENCE [LARGE SCALE GENOMIC DNA]</scope>
    <source>
        <strain evidence="1 2">J2-2</strain>
    </source>
</reference>
<proteinExistence type="predicted"/>
<sequence>MILSIAEVLAVDDPDHALVRAELIANHCLYPYYPDTMRVWTRDHATRQIDVTITRD</sequence>
<gene>
    <name evidence="1" type="ORF">KIH74_22610</name>
</gene>
<evidence type="ECO:0000313" key="1">
    <source>
        <dbReference type="EMBL" id="MBT0771750.1"/>
    </source>
</evidence>
<dbReference type="Proteomes" id="UP001197247">
    <property type="component" value="Unassembled WGS sequence"/>
</dbReference>
<comment type="caution">
    <text evidence="1">The sequence shown here is derived from an EMBL/GenBank/DDBJ whole genome shotgun (WGS) entry which is preliminary data.</text>
</comment>
<keyword evidence="2" id="KW-1185">Reference proteome</keyword>
<dbReference type="RefSeq" id="WP_214158121.1">
    <property type="nucleotide sequence ID" value="NZ_JAHBAY010000010.1"/>
</dbReference>
<name>A0ABS5TKW7_9ACTN</name>
<dbReference type="EMBL" id="JAHBAY010000010">
    <property type="protein sequence ID" value="MBT0771750.1"/>
    <property type="molecule type" value="Genomic_DNA"/>
</dbReference>
<organism evidence="1 2">
    <name type="scientific">Kineosporia corallincola</name>
    <dbReference type="NCBI Taxonomy" id="2835133"/>
    <lineage>
        <taxon>Bacteria</taxon>
        <taxon>Bacillati</taxon>
        <taxon>Actinomycetota</taxon>
        <taxon>Actinomycetes</taxon>
        <taxon>Kineosporiales</taxon>
        <taxon>Kineosporiaceae</taxon>
        <taxon>Kineosporia</taxon>
    </lineage>
</organism>